<evidence type="ECO:0000256" key="2">
    <source>
        <dbReference type="SAM" id="SignalP"/>
    </source>
</evidence>
<reference evidence="5" key="1">
    <citation type="submission" date="2016-10" db="EMBL/GenBank/DDBJ databases">
        <authorList>
            <person name="Varghese N."/>
            <person name="Submissions S."/>
        </authorList>
    </citation>
    <scope>NUCLEOTIDE SEQUENCE [LARGE SCALE GENOMIC DNA]</scope>
    <source>
        <strain evidence="5">LP51</strain>
    </source>
</reference>
<dbReference type="Pfam" id="PF14129">
    <property type="entry name" value="DUF4296"/>
    <property type="match status" value="1"/>
</dbReference>
<evidence type="ECO:0000256" key="1">
    <source>
        <dbReference type="SAM" id="MobiDB-lite"/>
    </source>
</evidence>
<evidence type="ECO:0000313" key="4">
    <source>
        <dbReference type="EMBL" id="SFF89924.1"/>
    </source>
</evidence>
<proteinExistence type="predicted"/>
<dbReference type="Proteomes" id="UP000198724">
    <property type="component" value="Unassembled WGS sequence"/>
</dbReference>
<keyword evidence="5" id="KW-1185">Reference proteome</keyword>
<protein>
    <recommendedName>
        <fullName evidence="3">DUF4296 domain-containing protein</fullName>
    </recommendedName>
</protein>
<gene>
    <name evidence="4" type="ORF">SAMN05421739_101300</name>
</gene>
<feature type="signal peptide" evidence="2">
    <location>
        <begin position="1"/>
        <end position="20"/>
    </location>
</feature>
<accession>A0A1I2MEL1</accession>
<dbReference type="InterPro" id="IPR025381">
    <property type="entry name" value="DUF4296"/>
</dbReference>
<name>A0A1I2MEL1_9BACT</name>
<sequence>MKRLFCILSCLCLLSCQSQSSDTPKDLVPRDKMVRILADIHTREAVIETNIAYTDTALMAFNKEQEKILQHYNVTQQQFKETYNYYLNNLPQMDALYEIVVDTLSAREAKAQAEAGRPQEVRPQGNKKGLRVQE</sequence>
<feature type="region of interest" description="Disordered" evidence="1">
    <location>
        <begin position="111"/>
        <end position="134"/>
    </location>
</feature>
<feature type="domain" description="DUF4296" evidence="3">
    <location>
        <begin position="24"/>
        <end position="108"/>
    </location>
</feature>
<dbReference type="EMBL" id="FOOT01000001">
    <property type="protein sequence ID" value="SFF89924.1"/>
    <property type="molecule type" value="Genomic_DNA"/>
</dbReference>
<dbReference type="RefSeq" id="WP_245756064.1">
    <property type="nucleotide sequence ID" value="NZ_FOOT01000001.1"/>
</dbReference>
<organism evidence="4 5">
    <name type="scientific">Pontibacter chinhatensis</name>
    <dbReference type="NCBI Taxonomy" id="1436961"/>
    <lineage>
        <taxon>Bacteria</taxon>
        <taxon>Pseudomonadati</taxon>
        <taxon>Bacteroidota</taxon>
        <taxon>Cytophagia</taxon>
        <taxon>Cytophagales</taxon>
        <taxon>Hymenobacteraceae</taxon>
        <taxon>Pontibacter</taxon>
    </lineage>
</organism>
<evidence type="ECO:0000313" key="5">
    <source>
        <dbReference type="Proteomes" id="UP000198724"/>
    </source>
</evidence>
<keyword evidence="2" id="KW-0732">Signal</keyword>
<dbReference type="AlphaFoldDB" id="A0A1I2MEL1"/>
<dbReference type="STRING" id="1436961.SAMN05421739_101300"/>
<evidence type="ECO:0000259" key="3">
    <source>
        <dbReference type="Pfam" id="PF14129"/>
    </source>
</evidence>
<feature type="chain" id="PRO_5011629830" description="DUF4296 domain-containing protein" evidence="2">
    <location>
        <begin position="21"/>
        <end position="134"/>
    </location>
</feature>